<gene>
    <name evidence="1" type="ORF">UFOPK1399_00596</name>
</gene>
<dbReference type="SUPFAM" id="SSF48371">
    <property type="entry name" value="ARM repeat"/>
    <property type="match status" value="1"/>
</dbReference>
<dbReference type="EMBL" id="CAEZSD010000059">
    <property type="protein sequence ID" value="CAB4533213.1"/>
    <property type="molecule type" value="Genomic_DNA"/>
</dbReference>
<proteinExistence type="predicted"/>
<dbReference type="PANTHER" id="PTHR34070">
    <property type="entry name" value="ARMADILLO-TYPE FOLD"/>
    <property type="match status" value="1"/>
</dbReference>
<dbReference type="PANTHER" id="PTHR34070:SF1">
    <property type="entry name" value="DNA ALKYLATION REPAIR PROTEIN"/>
    <property type="match status" value="1"/>
</dbReference>
<reference evidence="1" key="1">
    <citation type="submission" date="2020-05" db="EMBL/GenBank/DDBJ databases">
        <authorList>
            <person name="Chiriac C."/>
            <person name="Salcher M."/>
            <person name="Ghai R."/>
            <person name="Kavagutti S V."/>
        </authorList>
    </citation>
    <scope>NUCLEOTIDE SEQUENCE</scope>
</reference>
<dbReference type="Pfam" id="PF08713">
    <property type="entry name" value="DNA_alkylation"/>
    <property type="match status" value="1"/>
</dbReference>
<dbReference type="AlphaFoldDB" id="A0A6J6B4F8"/>
<name>A0A6J6B4F8_9ZZZZ</name>
<dbReference type="Gene3D" id="1.25.40.290">
    <property type="entry name" value="ARM repeat domains"/>
    <property type="match status" value="1"/>
</dbReference>
<dbReference type="InterPro" id="IPR014825">
    <property type="entry name" value="DNA_alkylation"/>
</dbReference>
<sequence length="81" mass="9479">MWLVRASIQHQRGRKSETDIPLLIEFMSRHSSESEFFIAKAIGWALRDLSRINNLEVKKFLKTHPELDKVAVREALKLGYK</sequence>
<accession>A0A6J6B4F8</accession>
<dbReference type="InterPro" id="IPR016024">
    <property type="entry name" value="ARM-type_fold"/>
</dbReference>
<organism evidence="1">
    <name type="scientific">freshwater metagenome</name>
    <dbReference type="NCBI Taxonomy" id="449393"/>
    <lineage>
        <taxon>unclassified sequences</taxon>
        <taxon>metagenomes</taxon>
        <taxon>ecological metagenomes</taxon>
    </lineage>
</organism>
<evidence type="ECO:0000313" key="1">
    <source>
        <dbReference type="EMBL" id="CAB4533213.1"/>
    </source>
</evidence>
<protein>
    <submittedName>
        <fullName evidence="1">Unannotated protein</fullName>
    </submittedName>
</protein>